<comment type="similarity">
    <text evidence="2">Belongs to the ammonia transporter channel (TC 1.A.11.2) family.</text>
</comment>
<dbReference type="Pfam" id="PF00909">
    <property type="entry name" value="Ammonium_transp"/>
    <property type="match status" value="1"/>
</dbReference>
<keyword evidence="7" id="KW-0924">Ammonia transport</keyword>
<evidence type="ECO:0000313" key="11">
    <source>
        <dbReference type="EMBL" id="MCD1295548.1"/>
    </source>
</evidence>
<evidence type="ECO:0000256" key="8">
    <source>
        <dbReference type="ARBA" id="ARBA00045370"/>
    </source>
</evidence>
<keyword evidence="4 9" id="KW-0812">Transmembrane</keyword>
<feature type="transmembrane region" description="Helical" evidence="9">
    <location>
        <begin position="196"/>
        <end position="215"/>
    </location>
</feature>
<organism evidence="11 12">
    <name type="scientific">Methanooceanicella nereidis</name>
    <dbReference type="NCBI Taxonomy" id="2052831"/>
    <lineage>
        <taxon>Archaea</taxon>
        <taxon>Methanobacteriati</taxon>
        <taxon>Methanobacteriota</taxon>
        <taxon>Stenosarchaea group</taxon>
        <taxon>Methanomicrobia</taxon>
        <taxon>Methanocellales</taxon>
        <taxon>Methanocellaceae</taxon>
        <taxon>Methanooceanicella</taxon>
    </lineage>
</organism>
<evidence type="ECO:0000256" key="2">
    <source>
        <dbReference type="ARBA" id="ARBA00005887"/>
    </source>
</evidence>
<comment type="caution">
    <text evidence="11">The sequence shown here is derived from an EMBL/GenBank/DDBJ whole genome shotgun (WGS) entry which is preliminary data.</text>
</comment>
<accession>A0AAP2RDJ9</accession>
<keyword evidence="12" id="KW-1185">Reference proteome</keyword>
<feature type="transmembrane region" description="Helical" evidence="9">
    <location>
        <begin position="90"/>
        <end position="115"/>
    </location>
</feature>
<keyword evidence="5 9" id="KW-1133">Transmembrane helix</keyword>
<gene>
    <name evidence="11" type="ORF">CUJ83_11110</name>
</gene>
<dbReference type="GO" id="GO:0097272">
    <property type="term" value="P:ammonium homeostasis"/>
    <property type="evidence" value="ECO:0007669"/>
    <property type="project" value="TreeGrafter"/>
</dbReference>
<dbReference type="PANTHER" id="PTHR11730">
    <property type="entry name" value="AMMONIUM TRANSPORTER"/>
    <property type="match status" value="1"/>
</dbReference>
<dbReference type="SUPFAM" id="SSF111352">
    <property type="entry name" value="Ammonium transporter"/>
    <property type="match status" value="1"/>
</dbReference>
<dbReference type="Proteomes" id="UP001320159">
    <property type="component" value="Unassembled WGS sequence"/>
</dbReference>
<feature type="transmembrane region" description="Helical" evidence="9">
    <location>
        <begin position="361"/>
        <end position="381"/>
    </location>
</feature>
<feature type="transmembrane region" description="Helical" evidence="9">
    <location>
        <begin position="163"/>
        <end position="184"/>
    </location>
</feature>
<evidence type="ECO:0000256" key="1">
    <source>
        <dbReference type="ARBA" id="ARBA00004141"/>
    </source>
</evidence>
<evidence type="ECO:0000256" key="3">
    <source>
        <dbReference type="ARBA" id="ARBA00022448"/>
    </source>
</evidence>
<dbReference type="Gene3D" id="1.10.3430.10">
    <property type="entry name" value="Ammonium transporter AmtB like domains"/>
    <property type="match status" value="1"/>
</dbReference>
<proteinExistence type="inferred from homology"/>
<feature type="transmembrane region" description="Helical" evidence="9">
    <location>
        <begin position="419"/>
        <end position="436"/>
    </location>
</feature>
<comment type="subcellular location">
    <subcellularLocation>
        <location evidence="1">Membrane</location>
        <topology evidence="1">Multi-pass membrane protein</topology>
    </subcellularLocation>
</comment>
<dbReference type="InterPro" id="IPR029020">
    <property type="entry name" value="Ammonium/urea_transptr"/>
</dbReference>
<evidence type="ECO:0000256" key="9">
    <source>
        <dbReference type="SAM" id="Phobius"/>
    </source>
</evidence>
<sequence length="569" mass="60629">MHNYKAHKPIMFGLLLFVLMVLLVQPASAGSDAGVSQEQFSMLTMLVGVIFWAIMFAIIFFMQSGFMLLEAGSVRSKTAAHIGAKVMIQIGIGIIVFFFVGFAIKGFAWPVAYILPYSATLADGSSWSGVLANLPGDAITGAVGWALSSTSALPWTFMATPDMYIWAFLGSLVFMLTSLAIPGTVFSERMTLKGHVLFVIVYAALIYPVLAWLIWGGLAGSPLIDPNSGILQTVNSIFTPAVDSELGQKLIEYGMVADATGKHFYAPLTDYAGSMIHILGGIVGLIGAWYLGPRIGKFIDGRAQAIPGHNIPLAVFGALLLAFCFFAFNGGSAIANYFSGPLGEGAGVRGLYIADYIFSDLWWVVIVTTMSMAGGVVGSMLGSSVLKLKPDPLVIANGMLAGLVAICAGTGFVHPVYGLVIGLVAGFQFPLVLRFVEETLKIDDAIGTIPCHTMSGIVGVLMAGIWGQLFWWGIIPMDWVHPGGSMIGGSFIPTIGIQIIGILILLIWAIPIGLAAFWVIDRLVGARVSKQDELCGLDIAEHGVTAYPEFNSKQTDTCPKTVEFDSEEA</sequence>
<evidence type="ECO:0000256" key="4">
    <source>
        <dbReference type="ARBA" id="ARBA00022692"/>
    </source>
</evidence>
<dbReference type="GO" id="GO:0008519">
    <property type="term" value="F:ammonium channel activity"/>
    <property type="evidence" value="ECO:0007669"/>
    <property type="project" value="InterPro"/>
</dbReference>
<evidence type="ECO:0000256" key="7">
    <source>
        <dbReference type="ARBA" id="ARBA00023177"/>
    </source>
</evidence>
<comment type="function">
    <text evidence="8">Involved in the uptake of ammonium/ammonia (NH(4)(+)/NH(3)). Transport is electrogenic.</text>
</comment>
<feature type="domain" description="Ammonium transporter AmtB-like" evidence="10">
    <location>
        <begin position="51"/>
        <end position="547"/>
    </location>
</feature>
<dbReference type="AlphaFoldDB" id="A0AAP2RDJ9"/>
<dbReference type="GO" id="GO:0016020">
    <property type="term" value="C:membrane"/>
    <property type="evidence" value="ECO:0007669"/>
    <property type="project" value="UniProtKB-SubCell"/>
</dbReference>
<evidence type="ECO:0000313" key="12">
    <source>
        <dbReference type="Proteomes" id="UP001320159"/>
    </source>
</evidence>
<feature type="transmembrane region" description="Helical" evidence="9">
    <location>
        <begin position="495"/>
        <end position="520"/>
    </location>
</feature>
<keyword evidence="3" id="KW-0813">Transport</keyword>
<protein>
    <recommendedName>
        <fullName evidence="10">Ammonium transporter AmtB-like domain-containing protein</fullName>
    </recommendedName>
</protein>
<dbReference type="EMBL" id="PGCK01000009">
    <property type="protein sequence ID" value="MCD1295548.1"/>
    <property type="molecule type" value="Genomic_DNA"/>
</dbReference>
<feature type="transmembrane region" description="Helical" evidence="9">
    <location>
        <begin position="45"/>
        <end position="69"/>
    </location>
</feature>
<feature type="transmembrane region" description="Helical" evidence="9">
    <location>
        <begin position="457"/>
        <end position="475"/>
    </location>
</feature>
<name>A0AAP2RDJ9_9EURY</name>
<dbReference type="PANTHER" id="PTHR11730:SF6">
    <property type="entry name" value="AMMONIUM TRANSPORTER"/>
    <property type="match status" value="1"/>
</dbReference>
<feature type="transmembrane region" description="Helical" evidence="9">
    <location>
        <begin position="313"/>
        <end position="335"/>
    </location>
</feature>
<evidence type="ECO:0000256" key="5">
    <source>
        <dbReference type="ARBA" id="ARBA00022989"/>
    </source>
</evidence>
<dbReference type="InterPro" id="IPR024041">
    <property type="entry name" value="NH4_transpt_AmtB-like_dom"/>
</dbReference>
<evidence type="ECO:0000256" key="6">
    <source>
        <dbReference type="ARBA" id="ARBA00023136"/>
    </source>
</evidence>
<feature type="transmembrane region" description="Helical" evidence="9">
    <location>
        <begin position="271"/>
        <end position="292"/>
    </location>
</feature>
<reference evidence="11 12" key="1">
    <citation type="submission" date="2017-11" db="EMBL/GenBank/DDBJ databases">
        <title>Isolation and Characterization of Family Methanocellaceae Species from Potential Methane Hydrate Area Offshore Southwestern Taiwan.</title>
        <authorList>
            <person name="Zhang W.-L."/>
            <person name="Chen W.-C."/>
            <person name="Lai M.-C."/>
            <person name="Chen S.-C."/>
        </authorList>
    </citation>
    <scope>NUCLEOTIDE SEQUENCE [LARGE SCALE GENOMIC DNA]</scope>
    <source>
        <strain evidence="11 12">CWC-04</strain>
    </source>
</reference>
<evidence type="ECO:0000259" key="10">
    <source>
        <dbReference type="Pfam" id="PF00909"/>
    </source>
</evidence>
<keyword evidence="6 9" id="KW-0472">Membrane</keyword>
<feature type="transmembrane region" description="Helical" evidence="9">
    <location>
        <begin position="393"/>
        <end position="413"/>
    </location>
</feature>